<dbReference type="EMBL" id="KC710998">
    <property type="protein sequence ID" value="AGI61387.1"/>
    <property type="molecule type" value="Genomic_DNA"/>
</dbReference>
<feature type="non-terminal residue" evidence="1">
    <location>
        <position position="1"/>
    </location>
</feature>
<keyword evidence="2" id="KW-1185">Reference proteome</keyword>
<proteinExistence type="predicted"/>
<name>M9QYD7_9CAUD</name>
<evidence type="ECO:0000313" key="1">
    <source>
        <dbReference type="EMBL" id="AGI61387.1"/>
    </source>
</evidence>
<evidence type="ECO:0000313" key="2">
    <source>
        <dbReference type="Proteomes" id="UP000012673"/>
    </source>
</evidence>
<protein>
    <submittedName>
        <fullName evidence="1">Uncharacterized protein</fullName>
    </submittedName>
</protein>
<dbReference type="Proteomes" id="UP000012673">
    <property type="component" value="Segment"/>
</dbReference>
<organism evidence="1 2">
    <name type="scientific">Shigella phage pSf-1</name>
    <dbReference type="NCBI Taxonomy" id="2496551"/>
    <lineage>
        <taxon>Viruses</taxon>
        <taxon>Duplodnaviria</taxon>
        <taxon>Heunggongvirae</taxon>
        <taxon>Uroviricota</taxon>
        <taxon>Caudoviricetes</taxon>
        <taxon>Drexlerviridae</taxon>
        <taxon>Tempevirinae</taxon>
        <taxon>Hanrivervirus</taxon>
        <taxon>Hanrivervirus pSf1</taxon>
    </lineage>
</organism>
<dbReference type="RefSeq" id="YP_008059726.1">
    <property type="nucleotide sequence ID" value="NC_021331.1"/>
</dbReference>
<dbReference type="GeneID" id="16207299"/>
<sequence length="121" mass="14252">LSGKHYTKNDWFKVQSFSVDITKNQKGIIFNYELSDGMDTFRAREIFFPESESQICRAKWRSVALKHIPDRRVAGMVASYRNARKIMQYVNHIMPPSRVTHRKTSKGEDNLYKKDFNYGNN</sequence>
<accession>M9QYD7</accession>
<reference evidence="1 2" key="1">
    <citation type="journal article" date="2013" name="Res. Microbiol.">
        <title>Characterization and complete genome sequence of the Shigella bacteriophage pSf-1.</title>
        <authorList>
            <person name="Jun J.W."/>
            <person name="Kim J.H."/>
            <person name="Shin S.P."/>
            <person name="Han J.E."/>
            <person name="Chai J.Y."/>
            <person name="Park S.C."/>
        </authorList>
    </citation>
    <scope>NUCLEOTIDE SEQUENCE [LARGE SCALE GENOMIC DNA]</scope>
</reference>
<dbReference type="KEGG" id="vg:16207299"/>
<gene>
    <name evidence="1" type="ORF">pSf1_004</name>
</gene>